<dbReference type="SUPFAM" id="SSF141868">
    <property type="entry name" value="EAL domain-like"/>
    <property type="match status" value="1"/>
</dbReference>
<dbReference type="AlphaFoldDB" id="F9RNW8"/>
<evidence type="ECO:0000313" key="3">
    <source>
        <dbReference type="EMBL" id="EGU36488.1"/>
    </source>
</evidence>
<evidence type="ECO:0000313" key="4">
    <source>
        <dbReference type="Proteomes" id="UP000004349"/>
    </source>
</evidence>
<dbReference type="PANTHER" id="PTHR33121">
    <property type="entry name" value="CYCLIC DI-GMP PHOSPHODIESTERASE PDEF"/>
    <property type="match status" value="1"/>
</dbReference>
<sequence length="447" mass="51957">MSVNRFRFVLFVVFVLSAVIYIAKSVWSMQLENKDYFFMLITFVLFSVWFWFFASYHYLRHSIGLLEMAVISHDVRESVGIKTEIKTLPILELTNSINTMLFRIREKYENQSCENSIENITRLPNINWVGKNSNHVSVEAFVIFEIESINGEIESLKYIEYEVFIREFISALKSVLGDDVLIIYVEQGKYAVGLDSCFRIEHFVDLIKSIGTFPFEVSGNQIYVNFWFGSSAKTDISMRMVDLLDDAKLSLYESKRTMIRHVHFESSMRYNSQLKVSNYNRLKSAILNNEFMPYFQPIIDLETNSVVGAESLARWIDPERGVLGPIEFISLSEDTGLIDLIGLSILRESLIWFKNNAQYVKDANEFSLHVNVSIKQLMNRNFSKDVKDMIFSLGYSYKNVHFEFTESIYMESEMVMNNLNELSDLGIKFSIDDFGTGYSSFSYLRDI</sequence>
<comment type="caution">
    <text evidence="3">The sequence shown here is derived from an EMBL/GenBank/DDBJ whole genome shotgun (WGS) entry which is preliminary data.</text>
</comment>
<evidence type="ECO:0000259" key="2">
    <source>
        <dbReference type="PROSITE" id="PS50883"/>
    </source>
</evidence>
<feature type="transmembrane region" description="Helical" evidence="1">
    <location>
        <begin position="6"/>
        <end position="24"/>
    </location>
</feature>
<dbReference type="SMART" id="SM00052">
    <property type="entry name" value="EAL"/>
    <property type="match status" value="1"/>
</dbReference>
<name>F9RNW8_9VIBR</name>
<feature type="non-terminal residue" evidence="3">
    <location>
        <position position="447"/>
    </location>
</feature>
<keyword evidence="1" id="KW-0472">Membrane</keyword>
<dbReference type="GO" id="GO:0071111">
    <property type="term" value="F:cyclic-guanylate-specific phosphodiesterase activity"/>
    <property type="evidence" value="ECO:0007669"/>
    <property type="project" value="InterPro"/>
</dbReference>
<dbReference type="InterPro" id="IPR001633">
    <property type="entry name" value="EAL_dom"/>
</dbReference>
<dbReference type="PANTHER" id="PTHR33121:SF70">
    <property type="entry name" value="SIGNALING PROTEIN YKOW"/>
    <property type="match status" value="1"/>
</dbReference>
<keyword evidence="1" id="KW-1133">Transmembrane helix</keyword>
<dbReference type="Pfam" id="PF00563">
    <property type="entry name" value="EAL"/>
    <property type="match status" value="1"/>
</dbReference>
<feature type="transmembrane region" description="Helical" evidence="1">
    <location>
        <begin position="36"/>
        <end position="59"/>
    </location>
</feature>
<organism evidence="3 4">
    <name type="scientific">Vibrio scophthalmi LMG 19158</name>
    <dbReference type="NCBI Taxonomy" id="870967"/>
    <lineage>
        <taxon>Bacteria</taxon>
        <taxon>Pseudomonadati</taxon>
        <taxon>Pseudomonadota</taxon>
        <taxon>Gammaproteobacteria</taxon>
        <taxon>Vibrionales</taxon>
        <taxon>Vibrionaceae</taxon>
        <taxon>Vibrio</taxon>
    </lineage>
</organism>
<dbReference type="eggNOG" id="COG5001">
    <property type="taxonomic scope" value="Bacteria"/>
</dbReference>
<dbReference type="Proteomes" id="UP000004349">
    <property type="component" value="Unassembled WGS sequence"/>
</dbReference>
<gene>
    <name evidence="3" type="ORF">VIS19158_10824</name>
</gene>
<dbReference type="InterPro" id="IPR050706">
    <property type="entry name" value="Cyclic-di-GMP_PDE-like"/>
</dbReference>
<evidence type="ECO:0000256" key="1">
    <source>
        <dbReference type="SAM" id="Phobius"/>
    </source>
</evidence>
<dbReference type="InterPro" id="IPR035919">
    <property type="entry name" value="EAL_sf"/>
</dbReference>
<keyword evidence="1" id="KW-0812">Transmembrane</keyword>
<dbReference type="RefSeq" id="WP_005595531.1">
    <property type="nucleotide sequence ID" value="NZ_AFWE01000123.1"/>
</dbReference>
<dbReference type="Gene3D" id="3.20.20.450">
    <property type="entry name" value="EAL domain"/>
    <property type="match status" value="1"/>
</dbReference>
<reference evidence="3 4" key="1">
    <citation type="journal article" date="2012" name="Int. J. Syst. Evol. Microbiol.">
        <title>Vibrio caribbeanicus sp. nov., isolated from the marine sponge Scleritoderma cyanea.</title>
        <authorList>
            <person name="Hoffmann M."/>
            <person name="Monday S.R."/>
            <person name="Allard M.W."/>
            <person name="Strain E.A."/>
            <person name="Whittaker P."/>
            <person name="Naum M."/>
            <person name="McCarthy P.J."/>
            <person name="Lopez J.V."/>
            <person name="Fischer M."/>
            <person name="Brown E.W."/>
        </authorList>
    </citation>
    <scope>NUCLEOTIDE SEQUENCE [LARGE SCALE GENOMIC DNA]</scope>
    <source>
        <strain evidence="3 4">LMG 19158</strain>
    </source>
</reference>
<proteinExistence type="predicted"/>
<dbReference type="CDD" id="cd01948">
    <property type="entry name" value="EAL"/>
    <property type="match status" value="1"/>
</dbReference>
<protein>
    <submittedName>
        <fullName evidence="3">Diguanylate cyclase/phosphodiesterase with PAS/PAC and GAF sensor(S)</fullName>
    </submittedName>
</protein>
<dbReference type="PROSITE" id="PS50883">
    <property type="entry name" value="EAL"/>
    <property type="match status" value="1"/>
</dbReference>
<feature type="domain" description="EAL" evidence="2">
    <location>
        <begin position="275"/>
        <end position="447"/>
    </location>
</feature>
<accession>F9RNW8</accession>
<dbReference type="EMBL" id="AFWE01000123">
    <property type="protein sequence ID" value="EGU36488.1"/>
    <property type="molecule type" value="Genomic_DNA"/>
</dbReference>